<dbReference type="InterPro" id="IPR001314">
    <property type="entry name" value="Peptidase_S1A"/>
</dbReference>
<dbReference type="PROSITE" id="PS00135">
    <property type="entry name" value="TRYPSIN_SER"/>
    <property type="match status" value="1"/>
</dbReference>
<feature type="domain" description="Peptidase S1" evidence="9">
    <location>
        <begin position="84"/>
        <end position="315"/>
    </location>
</feature>
<accession>B4MTW7</accession>
<dbReference type="FunFam" id="2.40.10.10:FF:000006">
    <property type="entry name" value="Serine proteinase stubble"/>
    <property type="match status" value="1"/>
</dbReference>
<sequence>MRCSLSLPLLLLGFCLTLSWAQYQYESPQKQHFTLAQQFADAVDVVEPQPDSDLKSSRPSRGKQRNQCTVKQNCFCGTPNVNRIVGGQQVRSNKYPWTAQLVKGRHYPRLFCGGSLINDRYVLTAAHCVHGNRDQITIRLLQIDRSSRDPGIVRKVIQTTVHPNYDPNRIVNDVALLKLESPVPLTENMRPVCLPEANHNFDGKNAIVAGWGLIKEGGVTSNYLQEVSVPIITNQQCRATRYRDKIAEVMLCAGLVKSGGKDACQGDSGGPLIVNEGRFKLAGVVSFGYGCAQANAPGVYARVSKFLDWIQKNTQDGCYCECKYSKED</sequence>
<protein>
    <recommendedName>
        <fullName evidence="9">Peptidase S1 domain-containing protein</fullName>
    </recommendedName>
</protein>
<name>B4MTW7_DROWI</name>
<reference evidence="10 11" key="1">
    <citation type="journal article" date="2007" name="Nature">
        <title>Evolution of genes and genomes on the Drosophila phylogeny.</title>
        <authorList>
            <consortium name="Drosophila 12 Genomes Consortium"/>
            <person name="Clark A.G."/>
            <person name="Eisen M.B."/>
            <person name="Smith D.R."/>
            <person name="Bergman C.M."/>
            <person name="Oliver B."/>
            <person name="Markow T.A."/>
            <person name="Kaufman T.C."/>
            <person name="Kellis M."/>
            <person name="Gelbart W."/>
            <person name="Iyer V.N."/>
            <person name="Pollard D.A."/>
            <person name="Sackton T.B."/>
            <person name="Larracuente A.M."/>
            <person name="Singh N.D."/>
            <person name="Abad J.P."/>
            <person name="Abt D.N."/>
            <person name="Adryan B."/>
            <person name="Aguade M."/>
            <person name="Akashi H."/>
            <person name="Anderson W.W."/>
            <person name="Aquadro C.F."/>
            <person name="Ardell D.H."/>
            <person name="Arguello R."/>
            <person name="Artieri C.G."/>
            <person name="Barbash D.A."/>
            <person name="Barker D."/>
            <person name="Barsanti P."/>
            <person name="Batterham P."/>
            <person name="Batzoglou S."/>
            <person name="Begun D."/>
            <person name="Bhutkar A."/>
            <person name="Blanco E."/>
            <person name="Bosak S.A."/>
            <person name="Bradley R.K."/>
            <person name="Brand A.D."/>
            <person name="Brent M.R."/>
            <person name="Brooks A.N."/>
            <person name="Brown R.H."/>
            <person name="Butlin R.K."/>
            <person name="Caggese C."/>
            <person name="Calvi B.R."/>
            <person name="Bernardo de Carvalho A."/>
            <person name="Caspi A."/>
            <person name="Castrezana S."/>
            <person name="Celniker S.E."/>
            <person name="Chang J.L."/>
            <person name="Chapple C."/>
            <person name="Chatterji S."/>
            <person name="Chinwalla A."/>
            <person name="Civetta A."/>
            <person name="Clifton S.W."/>
            <person name="Comeron J.M."/>
            <person name="Costello J.C."/>
            <person name="Coyne J.A."/>
            <person name="Daub J."/>
            <person name="David R.G."/>
            <person name="Delcher A.L."/>
            <person name="Delehaunty K."/>
            <person name="Do C.B."/>
            <person name="Ebling H."/>
            <person name="Edwards K."/>
            <person name="Eickbush T."/>
            <person name="Evans J.D."/>
            <person name="Filipski A."/>
            <person name="Findeiss S."/>
            <person name="Freyhult E."/>
            <person name="Fulton L."/>
            <person name="Fulton R."/>
            <person name="Garcia A.C."/>
            <person name="Gardiner A."/>
            <person name="Garfield D.A."/>
            <person name="Garvin B.E."/>
            <person name="Gibson G."/>
            <person name="Gilbert D."/>
            <person name="Gnerre S."/>
            <person name="Godfrey J."/>
            <person name="Good R."/>
            <person name="Gotea V."/>
            <person name="Gravely B."/>
            <person name="Greenberg A.J."/>
            <person name="Griffiths-Jones S."/>
            <person name="Gross S."/>
            <person name="Guigo R."/>
            <person name="Gustafson E.A."/>
            <person name="Haerty W."/>
            <person name="Hahn M.W."/>
            <person name="Halligan D.L."/>
            <person name="Halpern A.L."/>
            <person name="Halter G.M."/>
            <person name="Han M.V."/>
            <person name="Heger A."/>
            <person name="Hillier L."/>
            <person name="Hinrichs A.S."/>
            <person name="Holmes I."/>
            <person name="Hoskins R.A."/>
            <person name="Hubisz M.J."/>
            <person name="Hultmark D."/>
            <person name="Huntley M.A."/>
            <person name="Jaffe D.B."/>
            <person name="Jagadeeshan S."/>
            <person name="Jeck W.R."/>
            <person name="Johnson J."/>
            <person name="Jones C.D."/>
            <person name="Jordan W.C."/>
            <person name="Karpen G.H."/>
            <person name="Kataoka E."/>
            <person name="Keightley P.D."/>
            <person name="Kheradpour P."/>
            <person name="Kirkness E.F."/>
            <person name="Koerich L.B."/>
            <person name="Kristiansen K."/>
            <person name="Kudrna D."/>
            <person name="Kulathinal R.J."/>
            <person name="Kumar S."/>
            <person name="Kwok R."/>
            <person name="Lander E."/>
            <person name="Langley C.H."/>
            <person name="Lapoint R."/>
            <person name="Lazzaro B.P."/>
            <person name="Lee S.J."/>
            <person name="Levesque L."/>
            <person name="Li R."/>
            <person name="Lin C.F."/>
            <person name="Lin M.F."/>
            <person name="Lindblad-Toh K."/>
            <person name="Llopart A."/>
            <person name="Long M."/>
            <person name="Low L."/>
            <person name="Lozovsky E."/>
            <person name="Lu J."/>
            <person name="Luo M."/>
            <person name="Machado C.A."/>
            <person name="Makalowski W."/>
            <person name="Marzo M."/>
            <person name="Matsuda M."/>
            <person name="Matzkin L."/>
            <person name="McAllister B."/>
            <person name="McBride C.S."/>
            <person name="McKernan B."/>
            <person name="McKernan K."/>
            <person name="Mendez-Lago M."/>
            <person name="Minx P."/>
            <person name="Mollenhauer M.U."/>
            <person name="Montooth K."/>
            <person name="Mount S.M."/>
            <person name="Mu X."/>
            <person name="Myers E."/>
            <person name="Negre B."/>
            <person name="Newfeld S."/>
            <person name="Nielsen R."/>
            <person name="Noor M.A."/>
            <person name="O'Grady P."/>
            <person name="Pachter L."/>
            <person name="Papaceit M."/>
            <person name="Parisi M.J."/>
            <person name="Parisi M."/>
            <person name="Parts L."/>
            <person name="Pedersen J.S."/>
            <person name="Pesole G."/>
            <person name="Phillippy A.M."/>
            <person name="Ponting C.P."/>
            <person name="Pop M."/>
            <person name="Porcelli D."/>
            <person name="Powell J.R."/>
            <person name="Prohaska S."/>
            <person name="Pruitt K."/>
            <person name="Puig M."/>
            <person name="Quesneville H."/>
            <person name="Ram K.R."/>
            <person name="Rand D."/>
            <person name="Rasmussen M.D."/>
            <person name="Reed L.K."/>
            <person name="Reenan R."/>
            <person name="Reily A."/>
            <person name="Remington K.A."/>
            <person name="Rieger T.T."/>
            <person name="Ritchie M.G."/>
            <person name="Robin C."/>
            <person name="Rogers Y.H."/>
            <person name="Rohde C."/>
            <person name="Rozas J."/>
            <person name="Rubenfield M.J."/>
            <person name="Ruiz A."/>
            <person name="Russo S."/>
            <person name="Salzberg S.L."/>
            <person name="Sanchez-Gracia A."/>
            <person name="Saranga D.J."/>
            <person name="Sato H."/>
            <person name="Schaeffer S.W."/>
            <person name="Schatz M.C."/>
            <person name="Schlenke T."/>
            <person name="Schwartz R."/>
            <person name="Segarra C."/>
            <person name="Singh R.S."/>
            <person name="Sirot L."/>
            <person name="Sirota M."/>
            <person name="Sisneros N.B."/>
            <person name="Smith C.D."/>
            <person name="Smith T.F."/>
            <person name="Spieth J."/>
            <person name="Stage D.E."/>
            <person name="Stark A."/>
            <person name="Stephan W."/>
            <person name="Strausberg R.L."/>
            <person name="Strempel S."/>
            <person name="Sturgill D."/>
            <person name="Sutton G."/>
            <person name="Sutton G.G."/>
            <person name="Tao W."/>
            <person name="Teichmann S."/>
            <person name="Tobari Y.N."/>
            <person name="Tomimura Y."/>
            <person name="Tsolas J.M."/>
            <person name="Valente V.L."/>
            <person name="Venter E."/>
            <person name="Venter J.C."/>
            <person name="Vicario S."/>
            <person name="Vieira F.G."/>
            <person name="Vilella A.J."/>
            <person name="Villasante A."/>
            <person name="Walenz B."/>
            <person name="Wang J."/>
            <person name="Wasserman M."/>
            <person name="Watts T."/>
            <person name="Wilson D."/>
            <person name="Wilson R.K."/>
            <person name="Wing R.A."/>
            <person name="Wolfner M.F."/>
            <person name="Wong A."/>
            <person name="Wong G.K."/>
            <person name="Wu C.I."/>
            <person name="Wu G."/>
            <person name="Yamamoto D."/>
            <person name="Yang H.P."/>
            <person name="Yang S.P."/>
            <person name="Yorke J.A."/>
            <person name="Yoshida K."/>
            <person name="Zdobnov E."/>
            <person name="Zhang P."/>
            <person name="Zhang Y."/>
            <person name="Zimin A.V."/>
            <person name="Baldwin J."/>
            <person name="Abdouelleil A."/>
            <person name="Abdulkadir J."/>
            <person name="Abebe A."/>
            <person name="Abera B."/>
            <person name="Abreu J."/>
            <person name="Acer S.C."/>
            <person name="Aftuck L."/>
            <person name="Alexander A."/>
            <person name="An P."/>
            <person name="Anderson E."/>
            <person name="Anderson S."/>
            <person name="Arachi H."/>
            <person name="Azer M."/>
            <person name="Bachantsang P."/>
            <person name="Barry A."/>
            <person name="Bayul T."/>
            <person name="Berlin A."/>
            <person name="Bessette D."/>
            <person name="Bloom T."/>
            <person name="Blye J."/>
            <person name="Boguslavskiy L."/>
            <person name="Bonnet C."/>
            <person name="Boukhgalter B."/>
            <person name="Bourzgui I."/>
            <person name="Brown A."/>
            <person name="Cahill P."/>
            <person name="Channer S."/>
            <person name="Cheshatsang Y."/>
            <person name="Chuda L."/>
            <person name="Citroen M."/>
            <person name="Collymore A."/>
            <person name="Cooke P."/>
            <person name="Costello M."/>
            <person name="D'Aco K."/>
            <person name="Daza R."/>
            <person name="De Haan G."/>
            <person name="DeGray S."/>
            <person name="DeMaso C."/>
            <person name="Dhargay N."/>
            <person name="Dooley K."/>
            <person name="Dooley E."/>
            <person name="Doricent M."/>
            <person name="Dorje P."/>
            <person name="Dorjee K."/>
            <person name="Dupes A."/>
            <person name="Elong R."/>
            <person name="Falk J."/>
            <person name="Farina A."/>
            <person name="Faro S."/>
            <person name="Ferguson D."/>
            <person name="Fisher S."/>
            <person name="Foley C.D."/>
            <person name="Franke A."/>
            <person name="Friedrich D."/>
            <person name="Gadbois L."/>
            <person name="Gearin G."/>
            <person name="Gearin C.R."/>
            <person name="Giannoukos G."/>
            <person name="Goode T."/>
            <person name="Graham J."/>
            <person name="Grandbois E."/>
            <person name="Grewal S."/>
            <person name="Gyaltsen K."/>
            <person name="Hafez N."/>
            <person name="Hagos B."/>
            <person name="Hall J."/>
            <person name="Henson C."/>
            <person name="Hollinger A."/>
            <person name="Honan T."/>
            <person name="Huard M.D."/>
            <person name="Hughes L."/>
            <person name="Hurhula B."/>
            <person name="Husby M.E."/>
            <person name="Kamat A."/>
            <person name="Kanga B."/>
            <person name="Kashin S."/>
            <person name="Khazanovich D."/>
            <person name="Kisner P."/>
            <person name="Lance K."/>
            <person name="Lara M."/>
            <person name="Lee W."/>
            <person name="Lennon N."/>
            <person name="Letendre F."/>
            <person name="LeVine R."/>
            <person name="Lipovsky A."/>
            <person name="Liu X."/>
            <person name="Liu J."/>
            <person name="Liu S."/>
            <person name="Lokyitsang T."/>
            <person name="Lokyitsang Y."/>
            <person name="Lubonja R."/>
            <person name="Lui A."/>
            <person name="MacDonald P."/>
            <person name="Magnisalis V."/>
            <person name="Maru K."/>
            <person name="Matthews C."/>
            <person name="McCusker W."/>
            <person name="McDonough S."/>
            <person name="Mehta T."/>
            <person name="Meldrim J."/>
            <person name="Meneus L."/>
            <person name="Mihai O."/>
            <person name="Mihalev A."/>
            <person name="Mihova T."/>
            <person name="Mittelman R."/>
            <person name="Mlenga V."/>
            <person name="Montmayeur A."/>
            <person name="Mulrain L."/>
            <person name="Navidi A."/>
            <person name="Naylor J."/>
            <person name="Negash T."/>
            <person name="Nguyen T."/>
            <person name="Nguyen N."/>
            <person name="Nicol R."/>
            <person name="Norbu C."/>
            <person name="Norbu N."/>
            <person name="Novod N."/>
            <person name="O'Neill B."/>
            <person name="Osman S."/>
            <person name="Markiewicz E."/>
            <person name="Oyono O.L."/>
            <person name="Patti C."/>
            <person name="Phunkhang P."/>
            <person name="Pierre F."/>
            <person name="Priest M."/>
            <person name="Raghuraman S."/>
            <person name="Rege F."/>
            <person name="Reyes R."/>
            <person name="Rise C."/>
            <person name="Rogov P."/>
            <person name="Ross K."/>
            <person name="Ryan E."/>
            <person name="Settipalli S."/>
            <person name="Shea T."/>
            <person name="Sherpa N."/>
            <person name="Shi L."/>
            <person name="Shih D."/>
            <person name="Sparrow T."/>
            <person name="Spaulding J."/>
            <person name="Stalker J."/>
            <person name="Stange-Thomann N."/>
            <person name="Stavropoulos S."/>
            <person name="Stone C."/>
            <person name="Strader C."/>
            <person name="Tesfaye S."/>
            <person name="Thomson T."/>
            <person name="Thoulutsang Y."/>
            <person name="Thoulutsang D."/>
            <person name="Topham K."/>
            <person name="Topping I."/>
            <person name="Tsamla T."/>
            <person name="Vassiliev H."/>
            <person name="Vo A."/>
            <person name="Wangchuk T."/>
            <person name="Wangdi T."/>
            <person name="Weiand M."/>
            <person name="Wilkinson J."/>
            <person name="Wilson A."/>
            <person name="Yadav S."/>
            <person name="Young G."/>
            <person name="Yu Q."/>
            <person name="Zembek L."/>
            <person name="Zhong D."/>
            <person name="Zimmer A."/>
            <person name="Zwirko Z."/>
            <person name="Jaffe D.B."/>
            <person name="Alvarez P."/>
            <person name="Brockman W."/>
            <person name="Butler J."/>
            <person name="Chin C."/>
            <person name="Gnerre S."/>
            <person name="Grabherr M."/>
            <person name="Kleber M."/>
            <person name="Mauceli E."/>
            <person name="MacCallum I."/>
        </authorList>
    </citation>
    <scope>NUCLEOTIDE SEQUENCE [LARGE SCALE GENOMIC DNA]</scope>
    <source>
        <strain evidence="11">Tucson 14030-0811.24</strain>
    </source>
</reference>
<gene>
    <name evidence="10" type="primary">Dwil\GK23752</name>
    <name evidence="10" type="ORF">Dwil_GK23752</name>
</gene>
<dbReference type="Proteomes" id="UP000007798">
    <property type="component" value="Unassembled WGS sequence"/>
</dbReference>
<dbReference type="Gene3D" id="2.40.10.10">
    <property type="entry name" value="Trypsin-like serine proteases"/>
    <property type="match status" value="1"/>
</dbReference>
<dbReference type="GO" id="GO:0004252">
    <property type="term" value="F:serine-type endopeptidase activity"/>
    <property type="evidence" value="ECO:0007669"/>
    <property type="project" value="InterPro"/>
</dbReference>
<dbReference type="PROSITE" id="PS00134">
    <property type="entry name" value="TRYPSIN_HIS"/>
    <property type="match status" value="1"/>
</dbReference>
<dbReference type="SUPFAM" id="SSF50494">
    <property type="entry name" value="Trypsin-like serine proteases"/>
    <property type="match status" value="1"/>
</dbReference>
<evidence type="ECO:0000256" key="5">
    <source>
        <dbReference type="ARBA" id="ARBA00022968"/>
    </source>
</evidence>
<evidence type="ECO:0000256" key="7">
    <source>
        <dbReference type="RuleBase" id="RU363034"/>
    </source>
</evidence>
<dbReference type="PANTHER" id="PTHR24252:SF7">
    <property type="entry name" value="HYALIN"/>
    <property type="match status" value="1"/>
</dbReference>
<dbReference type="EMBL" id="CH963852">
    <property type="protein sequence ID" value="EDW75556.2"/>
    <property type="molecule type" value="Genomic_DNA"/>
</dbReference>
<evidence type="ECO:0000256" key="2">
    <source>
        <dbReference type="ARBA" id="ARBA00022670"/>
    </source>
</evidence>
<keyword evidence="4 7" id="KW-0720">Serine protease</keyword>
<evidence type="ECO:0000256" key="4">
    <source>
        <dbReference type="ARBA" id="ARBA00022825"/>
    </source>
</evidence>
<evidence type="ECO:0000256" key="8">
    <source>
        <dbReference type="SAM" id="SignalP"/>
    </source>
</evidence>
<dbReference type="GO" id="GO:0016020">
    <property type="term" value="C:membrane"/>
    <property type="evidence" value="ECO:0007669"/>
    <property type="project" value="UniProtKB-SubCell"/>
</dbReference>
<comment type="subcellular location">
    <subcellularLocation>
        <location evidence="1">Membrane</location>
        <topology evidence="1">Single-pass type II membrane protein</topology>
    </subcellularLocation>
</comment>
<dbReference type="AlphaFoldDB" id="B4MTW7"/>
<keyword evidence="8" id="KW-0732">Signal</keyword>
<dbReference type="Pfam" id="PF00089">
    <property type="entry name" value="Trypsin"/>
    <property type="match status" value="1"/>
</dbReference>
<evidence type="ECO:0000313" key="10">
    <source>
        <dbReference type="EMBL" id="EDW75556.2"/>
    </source>
</evidence>
<keyword evidence="3 7" id="KW-0378">Hydrolase</keyword>
<keyword evidence="2 7" id="KW-0645">Protease</keyword>
<dbReference type="GO" id="GO:0006508">
    <property type="term" value="P:proteolysis"/>
    <property type="evidence" value="ECO:0007669"/>
    <property type="project" value="UniProtKB-KW"/>
</dbReference>
<dbReference type="PROSITE" id="PS50240">
    <property type="entry name" value="TRYPSIN_DOM"/>
    <property type="match status" value="1"/>
</dbReference>
<dbReference type="SMR" id="B4MTW7"/>
<dbReference type="SMART" id="SM00020">
    <property type="entry name" value="Tryp_SPc"/>
    <property type="match status" value="1"/>
</dbReference>
<organism evidence="10 11">
    <name type="scientific">Drosophila willistoni</name>
    <name type="common">Fruit fly</name>
    <dbReference type="NCBI Taxonomy" id="7260"/>
    <lineage>
        <taxon>Eukaryota</taxon>
        <taxon>Metazoa</taxon>
        <taxon>Ecdysozoa</taxon>
        <taxon>Arthropoda</taxon>
        <taxon>Hexapoda</taxon>
        <taxon>Insecta</taxon>
        <taxon>Pterygota</taxon>
        <taxon>Neoptera</taxon>
        <taxon>Endopterygota</taxon>
        <taxon>Diptera</taxon>
        <taxon>Brachycera</taxon>
        <taxon>Muscomorpha</taxon>
        <taxon>Ephydroidea</taxon>
        <taxon>Drosophilidae</taxon>
        <taxon>Drosophila</taxon>
        <taxon>Sophophora</taxon>
    </lineage>
</organism>
<dbReference type="InterPro" id="IPR033116">
    <property type="entry name" value="TRYPSIN_SER"/>
</dbReference>
<dbReference type="FunCoup" id="B4MTW7">
    <property type="interactions" value="28"/>
</dbReference>
<evidence type="ECO:0000256" key="1">
    <source>
        <dbReference type="ARBA" id="ARBA00004606"/>
    </source>
</evidence>
<keyword evidence="5" id="KW-0735">Signal-anchor</keyword>
<evidence type="ECO:0000259" key="9">
    <source>
        <dbReference type="PROSITE" id="PS50240"/>
    </source>
</evidence>
<dbReference type="HOGENOM" id="CLU_006842_0_0_1"/>
<dbReference type="CDD" id="cd00190">
    <property type="entry name" value="Tryp_SPc"/>
    <property type="match status" value="1"/>
</dbReference>
<dbReference type="PRINTS" id="PR00722">
    <property type="entry name" value="CHYMOTRYPSIN"/>
</dbReference>
<dbReference type="PANTHER" id="PTHR24252">
    <property type="entry name" value="ACROSIN-RELATED"/>
    <property type="match status" value="1"/>
</dbReference>
<dbReference type="InterPro" id="IPR043504">
    <property type="entry name" value="Peptidase_S1_PA_chymotrypsin"/>
</dbReference>
<proteinExistence type="predicted"/>
<dbReference type="InterPro" id="IPR018114">
    <property type="entry name" value="TRYPSIN_HIS"/>
</dbReference>
<feature type="chain" id="PRO_5006458042" description="Peptidase S1 domain-containing protein" evidence="8">
    <location>
        <begin position="22"/>
        <end position="328"/>
    </location>
</feature>
<feature type="signal peptide" evidence="8">
    <location>
        <begin position="1"/>
        <end position="21"/>
    </location>
</feature>
<dbReference type="eggNOG" id="KOG3627">
    <property type="taxonomic scope" value="Eukaryota"/>
</dbReference>
<dbReference type="InterPro" id="IPR009003">
    <property type="entry name" value="Peptidase_S1_PA"/>
</dbReference>
<dbReference type="InParanoid" id="B4MTW7"/>
<dbReference type="MEROPS" id="S01.B40"/>
<dbReference type="OrthoDB" id="10012881at2759"/>
<evidence type="ECO:0000256" key="6">
    <source>
        <dbReference type="ARBA" id="ARBA00023157"/>
    </source>
</evidence>
<evidence type="ECO:0000256" key="3">
    <source>
        <dbReference type="ARBA" id="ARBA00022801"/>
    </source>
</evidence>
<dbReference type="InterPro" id="IPR001254">
    <property type="entry name" value="Trypsin_dom"/>
</dbReference>
<evidence type="ECO:0000313" key="11">
    <source>
        <dbReference type="Proteomes" id="UP000007798"/>
    </source>
</evidence>
<keyword evidence="11" id="KW-1185">Reference proteome</keyword>
<keyword evidence="6" id="KW-1015">Disulfide bond</keyword>
<keyword evidence="5" id="KW-0812">Transmembrane</keyword>